<evidence type="ECO:0000256" key="7">
    <source>
        <dbReference type="SAM" id="MobiDB-lite"/>
    </source>
</evidence>
<dbReference type="PANTHER" id="PTHR11473:SF19">
    <property type="entry name" value="BIOPTERIN-DEPENDENT AROMATIC AMINO ACID HYDROXYLASE FAMILY PROFILE DOMAIN-CONTAINING PROTEIN"/>
    <property type="match status" value="1"/>
</dbReference>
<evidence type="ECO:0000256" key="4">
    <source>
        <dbReference type="ARBA" id="ARBA00023002"/>
    </source>
</evidence>
<protein>
    <submittedName>
        <fullName evidence="9">Tyrosine 3-monooxygenase</fullName>
    </submittedName>
</protein>
<dbReference type="InterPro" id="IPR019774">
    <property type="entry name" value="Aromatic-AA_hydroxylase_C"/>
</dbReference>
<reference evidence="9" key="1">
    <citation type="submission" date="2019-10" db="EMBL/GenBank/DDBJ databases">
        <authorList>
            <person name="Soares A.E.R."/>
            <person name="Aleixo A."/>
            <person name="Schneider P."/>
            <person name="Miyaki C.Y."/>
            <person name="Schneider M.P."/>
            <person name="Mello C."/>
            <person name="Vasconcelos A.T.R."/>
        </authorList>
    </citation>
    <scope>NUCLEOTIDE SEQUENCE</scope>
    <source>
        <tissue evidence="9">Muscle</tissue>
    </source>
</reference>
<dbReference type="Gene3D" id="1.10.800.10">
    <property type="entry name" value="Aromatic amino acid hydroxylase"/>
    <property type="match status" value="1"/>
</dbReference>
<evidence type="ECO:0000313" key="10">
    <source>
        <dbReference type="Proteomes" id="UP001145742"/>
    </source>
</evidence>
<organism evidence="9 10">
    <name type="scientific">Willisornis vidua</name>
    <name type="common">Xingu scale-backed antbird</name>
    <dbReference type="NCBI Taxonomy" id="1566151"/>
    <lineage>
        <taxon>Eukaryota</taxon>
        <taxon>Metazoa</taxon>
        <taxon>Chordata</taxon>
        <taxon>Craniata</taxon>
        <taxon>Vertebrata</taxon>
        <taxon>Euteleostomi</taxon>
        <taxon>Archelosauria</taxon>
        <taxon>Archosauria</taxon>
        <taxon>Dinosauria</taxon>
        <taxon>Saurischia</taxon>
        <taxon>Theropoda</taxon>
        <taxon>Coelurosauria</taxon>
        <taxon>Aves</taxon>
        <taxon>Neognathae</taxon>
        <taxon>Neoaves</taxon>
        <taxon>Telluraves</taxon>
        <taxon>Australaves</taxon>
        <taxon>Passeriformes</taxon>
        <taxon>Thamnophilidae</taxon>
        <taxon>Willisornis</taxon>
    </lineage>
</organism>
<keyword evidence="10" id="KW-1185">Reference proteome</keyword>
<dbReference type="InterPro" id="IPR036951">
    <property type="entry name" value="ArAA_hydroxylase_sf"/>
</dbReference>
<keyword evidence="3" id="KW-0479">Metal-binding</keyword>
<feature type="compositionally biased region" description="Basic and acidic residues" evidence="7">
    <location>
        <begin position="11"/>
        <end position="20"/>
    </location>
</feature>
<keyword evidence="5" id="KW-0408">Iron</keyword>
<feature type="region of interest" description="Disordered" evidence="7">
    <location>
        <begin position="1"/>
        <end position="20"/>
    </location>
</feature>
<dbReference type="PANTHER" id="PTHR11473">
    <property type="entry name" value="AROMATIC AMINO ACID HYDROXYLASE"/>
    <property type="match status" value="1"/>
</dbReference>
<comment type="similarity">
    <text evidence="2">Belongs to the biopterin-dependent aromatic amino acid hydroxylase family.</text>
</comment>
<evidence type="ECO:0000256" key="3">
    <source>
        <dbReference type="ARBA" id="ARBA00022723"/>
    </source>
</evidence>
<keyword evidence="6" id="KW-0503">Monooxygenase</keyword>
<dbReference type="SUPFAM" id="SSF56534">
    <property type="entry name" value="Aromatic aminoacid monoxygenases, catalytic and oligomerization domains"/>
    <property type="match status" value="1"/>
</dbReference>
<evidence type="ECO:0000256" key="6">
    <source>
        <dbReference type="ARBA" id="ARBA00023033"/>
    </source>
</evidence>
<sequence length="381" mass="43709">MKTDLVGISGPKEESIKEETCGIESSNSQGVLDSNREDGKATLILTLTLCNVRKIDLSKATKVFEGYIDLEYKKRRMFFADLAFNYRALSTRLLKREFSDPHELSDVMCKKYQRYNLFKYSWCGLREVYLETELETFFSHVLLLFITEKTLCLTLSTQRKRLQLERTGFRLRPAPGLLSACDFLASLAFRVFQCTQYVRHNSSPMNSPELVCCHELLGHIPMLADKEFAQFSQDIGLASLGSSEAEIEKLATLYWFTVDFGLCKQNGLIKAYGAGLLSSYRELMHALSNQPEYKPFDPEVTAVHPYQDQAFQPVYFIAENFEDAKVKLQNYAMKIKKPFSLHYDPFTNSIEIMNTPQKVKKALSQMKEELKNLCLALEKLS</sequence>
<evidence type="ECO:0000256" key="1">
    <source>
        <dbReference type="ARBA" id="ARBA00001954"/>
    </source>
</evidence>
<accession>A0ABQ9DA84</accession>
<feature type="domain" description="Biopterin-dependent aromatic amino acid hydroxylase family profile" evidence="8">
    <location>
        <begin position="165"/>
        <end position="381"/>
    </location>
</feature>
<gene>
    <name evidence="9" type="primary">TH</name>
    <name evidence="9" type="ORF">WISP_81536</name>
</gene>
<proteinExistence type="inferred from homology"/>
<comment type="caution">
    <text evidence="9">The sequence shown here is derived from an EMBL/GenBank/DDBJ whole genome shotgun (WGS) entry which is preliminary data.</text>
</comment>
<dbReference type="EMBL" id="WHWB01034030">
    <property type="protein sequence ID" value="KAJ7414806.1"/>
    <property type="molecule type" value="Genomic_DNA"/>
</dbReference>
<dbReference type="PRINTS" id="PR00372">
    <property type="entry name" value="FYWHYDRXLASE"/>
</dbReference>
<evidence type="ECO:0000313" key="9">
    <source>
        <dbReference type="EMBL" id="KAJ7414806.1"/>
    </source>
</evidence>
<comment type="cofactor">
    <cofactor evidence="1">
        <name>Fe(2+)</name>
        <dbReference type="ChEBI" id="CHEBI:29033"/>
    </cofactor>
</comment>
<keyword evidence="4" id="KW-0560">Oxidoreductase</keyword>
<evidence type="ECO:0000256" key="5">
    <source>
        <dbReference type="ARBA" id="ARBA00023004"/>
    </source>
</evidence>
<dbReference type="Proteomes" id="UP001145742">
    <property type="component" value="Unassembled WGS sequence"/>
</dbReference>
<dbReference type="InterPro" id="IPR036329">
    <property type="entry name" value="Aro-AA_hydroxylase_C_sf"/>
</dbReference>
<name>A0ABQ9DA84_9PASS</name>
<dbReference type="InterPro" id="IPR001273">
    <property type="entry name" value="ArAA_hydroxylase"/>
</dbReference>
<evidence type="ECO:0000256" key="2">
    <source>
        <dbReference type="ARBA" id="ARBA00009712"/>
    </source>
</evidence>
<dbReference type="PROSITE" id="PS51410">
    <property type="entry name" value="BH4_AAA_HYDROXYL_2"/>
    <property type="match status" value="1"/>
</dbReference>
<dbReference type="Pfam" id="PF00351">
    <property type="entry name" value="Biopterin_H"/>
    <property type="match status" value="1"/>
</dbReference>
<evidence type="ECO:0000259" key="8">
    <source>
        <dbReference type="PROSITE" id="PS51410"/>
    </source>
</evidence>